<reference evidence="1 2" key="1">
    <citation type="journal article" date="2017" name="Mol. Biol. Evol.">
        <title>The 4-celled Tetrabaena socialis nuclear genome reveals the essential components for genetic control of cell number at the origin of multicellularity in the volvocine lineage.</title>
        <authorList>
            <person name="Featherston J."/>
            <person name="Arakaki Y."/>
            <person name="Hanschen E.R."/>
            <person name="Ferris P.J."/>
            <person name="Michod R.E."/>
            <person name="Olson B.J.S.C."/>
            <person name="Nozaki H."/>
            <person name="Durand P.M."/>
        </authorList>
    </citation>
    <scope>NUCLEOTIDE SEQUENCE [LARGE SCALE GENOMIC DNA]</scope>
    <source>
        <strain evidence="1 2">NIES-571</strain>
    </source>
</reference>
<keyword evidence="2" id="KW-1185">Reference proteome</keyword>
<evidence type="ECO:0000313" key="2">
    <source>
        <dbReference type="Proteomes" id="UP000236333"/>
    </source>
</evidence>
<dbReference type="EMBL" id="PGGS01000907">
    <property type="protein sequence ID" value="PNH01404.1"/>
    <property type="molecule type" value="Genomic_DNA"/>
</dbReference>
<proteinExistence type="predicted"/>
<accession>A0A2J7ZMB0</accession>
<dbReference type="AlphaFoldDB" id="A0A2J7ZMB0"/>
<protein>
    <submittedName>
        <fullName evidence="1">Uncharacterized protein</fullName>
    </submittedName>
</protein>
<dbReference type="Proteomes" id="UP000236333">
    <property type="component" value="Unassembled WGS sequence"/>
</dbReference>
<gene>
    <name evidence="1" type="ORF">TSOC_012717</name>
</gene>
<name>A0A2J7ZMB0_9CHLO</name>
<feature type="non-terminal residue" evidence="1">
    <location>
        <position position="95"/>
    </location>
</feature>
<evidence type="ECO:0000313" key="1">
    <source>
        <dbReference type="EMBL" id="PNH01404.1"/>
    </source>
</evidence>
<sequence>MLPWARAAPPSLGCAAVAALKAWRMEHAGPVAKEVPDAVKRLVAETPGLVFELLRSCATQLARRQRTAATAQAAAAQATTASVLGRRWAPHAGVR</sequence>
<organism evidence="1 2">
    <name type="scientific">Tetrabaena socialis</name>
    <dbReference type="NCBI Taxonomy" id="47790"/>
    <lineage>
        <taxon>Eukaryota</taxon>
        <taxon>Viridiplantae</taxon>
        <taxon>Chlorophyta</taxon>
        <taxon>core chlorophytes</taxon>
        <taxon>Chlorophyceae</taxon>
        <taxon>CS clade</taxon>
        <taxon>Chlamydomonadales</taxon>
        <taxon>Tetrabaenaceae</taxon>
        <taxon>Tetrabaena</taxon>
    </lineage>
</organism>
<comment type="caution">
    <text evidence="1">The sequence shown here is derived from an EMBL/GenBank/DDBJ whole genome shotgun (WGS) entry which is preliminary data.</text>
</comment>